<organism evidence="1 2">
    <name type="scientific">Brassica rapa subsp. trilocularis</name>
    <dbReference type="NCBI Taxonomy" id="1813537"/>
    <lineage>
        <taxon>Eukaryota</taxon>
        <taxon>Viridiplantae</taxon>
        <taxon>Streptophyta</taxon>
        <taxon>Embryophyta</taxon>
        <taxon>Tracheophyta</taxon>
        <taxon>Spermatophyta</taxon>
        <taxon>Magnoliopsida</taxon>
        <taxon>eudicotyledons</taxon>
        <taxon>Gunneridae</taxon>
        <taxon>Pentapetalae</taxon>
        <taxon>rosids</taxon>
        <taxon>malvids</taxon>
        <taxon>Brassicales</taxon>
        <taxon>Brassicaceae</taxon>
        <taxon>Brassiceae</taxon>
        <taxon>Brassica</taxon>
    </lineage>
</organism>
<evidence type="ECO:0000313" key="2">
    <source>
        <dbReference type="Proteomes" id="UP000823674"/>
    </source>
</evidence>
<comment type="caution">
    <text evidence="1">The sequence shown here is derived from an EMBL/GenBank/DDBJ whole genome shotgun (WGS) entry which is preliminary data.</text>
</comment>
<name>A0ABQ7NAW1_BRACM</name>
<evidence type="ECO:0000313" key="1">
    <source>
        <dbReference type="EMBL" id="KAG5407818.1"/>
    </source>
</evidence>
<protein>
    <submittedName>
        <fullName evidence="1">Uncharacterized protein</fullName>
    </submittedName>
</protein>
<dbReference type="Proteomes" id="UP000823674">
    <property type="component" value="Chromosome A03"/>
</dbReference>
<reference evidence="1 2" key="1">
    <citation type="submission" date="2021-03" db="EMBL/GenBank/DDBJ databases">
        <authorList>
            <person name="King G.J."/>
            <person name="Bancroft I."/>
            <person name="Baten A."/>
            <person name="Bloomfield J."/>
            <person name="Borpatragohain P."/>
            <person name="He Z."/>
            <person name="Irish N."/>
            <person name="Irwin J."/>
            <person name="Liu K."/>
            <person name="Mauleon R.P."/>
            <person name="Moore J."/>
            <person name="Morris R."/>
            <person name="Ostergaard L."/>
            <person name="Wang B."/>
            <person name="Wells R."/>
        </authorList>
    </citation>
    <scope>NUCLEOTIDE SEQUENCE [LARGE SCALE GENOMIC DNA]</scope>
    <source>
        <strain evidence="1">R-o-18</strain>
        <tissue evidence="1">Leaf</tissue>
    </source>
</reference>
<sequence length="171" mass="18555">MSCGCWCAGGDGTGPGPTHVGVLSGLFSWSSGSRVFFLVSPLTPVTFCESHSLSLRFSKVARDVPALVSVVAESLLCLASIPVPVKDFLSLEPSRLVCGTEVRSVWCTGMVATVASFLLGWEAVSNAVWCCVQAESWWREQGFMLLRRRLENSRHPRQQGEPHLLGIFVNG</sequence>
<accession>A0ABQ7NAW1</accession>
<keyword evidence="2" id="KW-1185">Reference proteome</keyword>
<gene>
    <name evidence="1" type="primary">A03p071240.1_BraROA</name>
    <name evidence="1" type="ORF">IGI04_013937</name>
</gene>
<dbReference type="EMBL" id="JADBGQ010000003">
    <property type="protein sequence ID" value="KAG5407818.1"/>
    <property type="molecule type" value="Genomic_DNA"/>
</dbReference>
<proteinExistence type="predicted"/>